<dbReference type="AlphaFoldDB" id="A0A157N014"/>
<proteinExistence type="inferred from homology"/>
<evidence type="ECO:0000259" key="5">
    <source>
        <dbReference type="PROSITE" id="PS50931"/>
    </source>
</evidence>
<dbReference type="PRINTS" id="PR00039">
    <property type="entry name" value="HTHLYSR"/>
</dbReference>
<dbReference type="SUPFAM" id="SSF46785">
    <property type="entry name" value="Winged helix' DNA-binding domain"/>
    <property type="match status" value="1"/>
</dbReference>
<evidence type="ECO:0000256" key="1">
    <source>
        <dbReference type="ARBA" id="ARBA00009437"/>
    </source>
</evidence>
<evidence type="ECO:0000256" key="3">
    <source>
        <dbReference type="ARBA" id="ARBA00023125"/>
    </source>
</evidence>
<keyword evidence="7" id="KW-1185">Reference proteome</keyword>
<dbReference type="GO" id="GO:0009089">
    <property type="term" value="P:lysine biosynthetic process via diaminopimelate"/>
    <property type="evidence" value="ECO:0007669"/>
    <property type="project" value="TreeGrafter"/>
</dbReference>
<evidence type="ECO:0000313" key="6">
    <source>
        <dbReference type="EMBL" id="SAI71136.1"/>
    </source>
</evidence>
<comment type="similarity">
    <text evidence="1">Belongs to the LysR transcriptional regulatory family.</text>
</comment>
<dbReference type="Pfam" id="PF03466">
    <property type="entry name" value="LysR_substrate"/>
    <property type="match status" value="1"/>
</dbReference>
<dbReference type="Proteomes" id="UP000076825">
    <property type="component" value="Chromosome 1"/>
</dbReference>
<feature type="domain" description="HTH lysR-type" evidence="5">
    <location>
        <begin position="1"/>
        <end position="58"/>
    </location>
</feature>
<dbReference type="RefSeq" id="WP_033534226.1">
    <property type="nucleotide sequence ID" value="NZ_CP016340.1"/>
</dbReference>
<dbReference type="PROSITE" id="PS50931">
    <property type="entry name" value="HTH_LYSR"/>
    <property type="match status" value="1"/>
</dbReference>
<dbReference type="Pfam" id="PF00126">
    <property type="entry name" value="HTH_1"/>
    <property type="match status" value="1"/>
</dbReference>
<dbReference type="InterPro" id="IPR000847">
    <property type="entry name" value="LysR_HTH_N"/>
</dbReference>
<keyword evidence="3" id="KW-0238">DNA-binding</keyword>
<dbReference type="Gene3D" id="3.40.190.290">
    <property type="match status" value="1"/>
</dbReference>
<dbReference type="eggNOG" id="COG0583">
    <property type="taxonomic scope" value="Bacteria"/>
</dbReference>
<evidence type="ECO:0000256" key="4">
    <source>
        <dbReference type="ARBA" id="ARBA00023163"/>
    </source>
</evidence>
<sequence>MKLSHIDVCNAVLMTGSVTGAAKLLHLSQPAVTKLLYSAENQLGFKLFLREKNKLVPTAEALQLQPEFQAIAQQLDRLREHSRSLANKPTHVLRVACAPSIAAALIPQTLETFSQLFPSVSCEIEALTHDSIVQKVMQCECDVGLSLASLPNPALVEEVLASGVIVGVGPNSMMDMDTCGGLSINDLAHLPLIRVPPGGPHGEDLVPLASGNAALTISTNYLALRLAERGMGVALIDSFTAAQADRRHNRVVALDPAIPVRIYYLRAHRAQGHNAARRFVDIVAAMAARAHRSLTESSQD</sequence>
<dbReference type="GO" id="GO:0010628">
    <property type="term" value="P:positive regulation of gene expression"/>
    <property type="evidence" value="ECO:0007669"/>
    <property type="project" value="TreeGrafter"/>
</dbReference>
<dbReference type="PANTHER" id="PTHR30427:SF1">
    <property type="entry name" value="TRANSCRIPTIONAL ACTIVATOR PROTEIN LYSR"/>
    <property type="match status" value="1"/>
</dbReference>
<accession>A0A157N014</accession>
<keyword evidence="4" id="KW-0804">Transcription</keyword>
<dbReference type="InterPro" id="IPR036388">
    <property type="entry name" value="WH-like_DNA-bd_sf"/>
</dbReference>
<dbReference type="KEGG" id="btrm:SAMEA390648702634"/>
<dbReference type="EMBL" id="LT546645">
    <property type="protein sequence ID" value="SAI71136.1"/>
    <property type="molecule type" value="Genomic_DNA"/>
</dbReference>
<dbReference type="InterPro" id="IPR005119">
    <property type="entry name" value="LysR_subst-bd"/>
</dbReference>
<reference evidence="6 7" key="1">
    <citation type="submission" date="2016-04" db="EMBL/GenBank/DDBJ databases">
        <authorList>
            <consortium name="Pathogen Informatics"/>
        </authorList>
    </citation>
    <scope>NUCLEOTIDE SEQUENCE [LARGE SCALE GENOMIC DNA]</scope>
    <source>
        <strain evidence="6 7">H044680328</strain>
    </source>
</reference>
<gene>
    <name evidence="6" type="primary">cynR_12</name>
    <name evidence="6" type="ORF">SAMEA3906487_02634</name>
</gene>
<keyword evidence="2" id="KW-0805">Transcription regulation</keyword>
<organism evidence="6 7">
    <name type="scientific">Bordetella trematum</name>
    <dbReference type="NCBI Taxonomy" id="123899"/>
    <lineage>
        <taxon>Bacteria</taxon>
        <taxon>Pseudomonadati</taxon>
        <taxon>Pseudomonadota</taxon>
        <taxon>Betaproteobacteria</taxon>
        <taxon>Burkholderiales</taxon>
        <taxon>Alcaligenaceae</taxon>
        <taxon>Bordetella</taxon>
    </lineage>
</organism>
<dbReference type="STRING" id="123899.SAMEA3906487_02634"/>
<dbReference type="GO" id="GO:0043565">
    <property type="term" value="F:sequence-specific DNA binding"/>
    <property type="evidence" value="ECO:0007669"/>
    <property type="project" value="TreeGrafter"/>
</dbReference>
<dbReference type="GO" id="GO:0003700">
    <property type="term" value="F:DNA-binding transcription factor activity"/>
    <property type="evidence" value="ECO:0007669"/>
    <property type="project" value="InterPro"/>
</dbReference>
<name>A0A157N014_9BORD</name>
<evidence type="ECO:0000313" key="7">
    <source>
        <dbReference type="Proteomes" id="UP000076825"/>
    </source>
</evidence>
<dbReference type="SUPFAM" id="SSF53850">
    <property type="entry name" value="Periplasmic binding protein-like II"/>
    <property type="match status" value="1"/>
</dbReference>
<dbReference type="Gene3D" id="1.10.10.10">
    <property type="entry name" value="Winged helix-like DNA-binding domain superfamily/Winged helix DNA-binding domain"/>
    <property type="match status" value="1"/>
</dbReference>
<dbReference type="GeneID" id="56590111"/>
<dbReference type="PATRIC" id="fig|123899.6.peg.2622"/>
<dbReference type="PANTHER" id="PTHR30427">
    <property type="entry name" value="TRANSCRIPTIONAL ACTIVATOR PROTEIN LYSR"/>
    <property type="match status" value="1"/>
</dbReference>
<protein>
    <submittedName>
        <fullName evidence="6">LysR family transcriptional regulator</fullName>
    </submittedName>
</protein>
<evidence type="ECO:0000256" key="2">
    <source>
        <dbReference type="ARBA" id="ARBA00023015"/>
    </source>
</evidence>
<dbReference type="InterPro" id="IPR036390">
    <property type="entry name" value="WH_DNA-bd_sf"/>
</dbReference>